<dbReference type="Pfam" id="PF00480">
    <property type="entry name" value="ROK"/>
    <property type="match status" value="2"/>
</dbReference>
<proteinExistence type="inferred from homology"/>
<dbReference type="SUPFAM" id="SSF53067">
    <property type="entry name" value="Actin-like ATPase domain"/>
    <property type="match status" value="1"/>
</dbReference>
<dbReference type="RefSeq" id="WP_111165604.1">
    <property type="nucleotide sequence ID" value="NZ_POUA01000014.1"/>
</dbReference>
<dbReference type="InterPro" id="IPR000600">
    <property type="entry name" value="ROK"/>
</dbReference>
<dbReference type="AlphaFoldDB" id="A0A2W2J1M5"/>
<dbReference type="EMBL" id="POUA01000014">
    <property type="protein sequence ID" value="PZG55494.1"/>
    <property type="molecule type" value="Genomic_DNA"/>
</dbReference>
<accession>A0A2W2J1M5</accession>
<dbReference type="Gene3D" id="3.30.420.40">
    <property type="match status" value="4"/>
</dbReference>
<evidence type="ECO:0000256" key="1">
    <source>
        <dbReference type="ARBA" id="ARBA00006479"/>
    </source>
</evidence>
<dbReference type="Gene3D" id="1.10.10.10">
    <property type="entry name" value="Winged helix-like DNA-binding domain superfamily/Winged helix DNA-binding domain"/>
    <property type="match status" value="1"/>
</dbReference>
<dbReference type="SUPFAM" id="SSF46785">
    <property type="entry name" value="Winged helix' DNA-binding domain"/>
    <property type="match status" value="1"/>
</dbReference>
<reference evidence="3 4" key="1">
    <citation type="submission" date="2018-01" db="EMBL/GenBank/DDBJ databases">
        <title>Draft genome sequence of Sphaerisporangium sp. 7K107.</title>
        <authorList>
            <person name="Sahin N."/>
            <person name="Saygin H."/>
            <person name="Ay H."/>
        </authorList>
    </citation>
    <scope>NUCLEOTIDE SEQUENCE [LARGE SCALE GENOMIC DNA]</scope>
    <source>
        <strain evidence="3 4">7K107</strain>
    </source>
</reference>
<comment type="caution">
    <text evidence="3">The sequence shown here is derived from an EMBL/GenBank/DDBJ whole genome shotgun (WGS) entry which is preliminary data.</text>
</comment>
<comment type="similarity">
    <text evidence="1">Belongs to the ROK (NagC/XylR) family.</text>
</comment>
<dbReference type="InterPro" id="IPR036390">
    <property type="entry name" value="WH_DNA-bd_sf"/>
</dbReference>
<dbReference type="InterPro" id="IPR036388">
    <property type="entry name" value="WH-like_DNA-bd_sf"/>
</dbReference>
<keyword evidence="4" id="KW-1185">Reference proteome</keyword>
<evidence type="ECO:0000313" key="3">
    <source>
        <dbReference type="EMBL" id="PZG55494.1"/>
    </source>
</evidence>
<gene>
    <name evidence="3" type="ORF">C1I98_03490</name>
</gene>
<name>A0A2W2J1M5_9ACTN</name>
<evidence type="ECO:0000313" key="4">
    <source>
        <dbReference type="Proteomes" id="UP000248544"/>
    </source>
</evidence>
<dbReference type="PANTHER" id="PTHR18964">
    <property type="entry name" value="ROK (REPRESSOR, ORF, KINASE) FAMILY"/>
    <property type="match status" value="1"/>
</dbReference>
<organism evidence="3 4">
    <name type="scientific">Spongiactinospora gelatinilytica</name>
    <dbReference type="NCBI Taxonomy" id="2666298"/>
    <lineage>
        <taxon>Bacteria</taxon>
        <taxon>Bacillati</taxon>
        <taxon>Actinomycetota</taxon>
        <taxon>Actinomycetes</taxon>
        <taxon>Streptosporangiales</taxon>
        <taxon>Streptosporangiaceae</taxon>
        <taxon>Spongiactinospora</taxon>
    </lineage>
</organism>
<dbReference type="Proteomes" id="UP000248544">
    <property type="component" value="Unassembled WGS sequence"/>
</dbReference>
<protein>
    <submittedName>
        <fullName evidence="3">Transcriptional regulator</fullName>
    </submittedName>
</protein>
<dbReference type="InterPro" id="IPR005471">
    <property type="entry name" value="Tscrpt_reg_IclR_N"/>
</dbReference>
<dbReference type="InterPro" id="IPR043129">
    <property type="entry name" value="ATPase_NBD"/>
</dbReference>
<dbReference type="Pfam" id="PF09339">
    <property type="entry name" value="HTH_IclR"/>
    <property type="match status" value="1"/>
</dbReference>
<feature type="domain" description="HTH iclR-type" evidence="2">
    <location>
        <begin position="18"/>
        <end position="59"/>
    </location>
</feature>
<dbReference type="PANTHER" id="PTHR18964:SF149">
    <property type="entry name" value="BIFUNCTIONAL UDP-N-ACETYLGLUCOSAMINE 2-EPIMERASE_N-ACETYLMANNOSAMINE KINASE"/>
    <property type="match status" value="1"/>
</dbReference>
<evidence type="ECO:0000259" key="2">
    <source>
        <dbReference type="Pfam" id="PF09339"/>
    </source>
</evidence>
<sequence>MQKTDVTLVRQVNIRATLRALRAGGAPTLTELARATGLSRQTVETVLAELAGRGLAREVPPSEGGPGRPARRFRFRADARYALGLDVGAHRVLALITDLDGTVVGTERAAVAADAPAAERLTALRAVAEACLTRAGIVRTRLGAVAAGTPGVVDRSGRVTVAGALPGWSGLDLAGVTGGWFGRPGFVGNDANLAAVAEHWRGAARHAGDVVYILAGHRLGSGILIGGRPHLGRTGAAAEIGTLRLLGWEDAPAELTGEATADQIFAAAAQGDPTALKAIDRYAHRVAQGASALILTIDPELVVLGGGFSHAGDLLLTPLRAHLTPLCLTPPEITASTLGDEAVALGATRLALDHIHQDLHI</sequence>